<evidence type="ECO:0000313" key="2">
    <source>
        <dbReference type="EMBL" id="MDP9651892.1"/>
    </source>
</evidence>
<protein>
    <submittedName>
        <fullName evidence="2">Uncharacterized protein</fullName>
    </submittedName>
</protein>
<dbReference type="Proteomes" id="UP001229486">
    <property type="component" value="Unassembled WGS sequence"/>
</dbReference>
<reference evidence="2" key="1">
    <citation type="submission" date="2023-07" db="EMBL/GenBank/DDBJ databases">
        <title>Sorghum-associated microbial communities from plants grown in Nebraska, USA.</title>
        <authorList>
            <person name="Schachtman D."/>
        </authorList>
    </citation>
    <scope>NUCLEOTIDE SEQUENCE</scope>
    <source>
        <strain evidence="2">DS1061</strain>
    </source>
</reference>
<feature type="region of interest" description="Disordered" evidence="1">
    <location>
        <begin position="151"/>
        <end position="170"/>
    </location>
</feature>
<name>A0AB73IPE0_9BURK</name>
<organism evidence="2 3">
    <name type="scientific">Paraburkholderia caledonica</name>
    <dbReference type="NCBI Taxonomy" id="134536"/>
    <lineage>
        <taxon>Bacteria</taxon>
        <taxon>Pseudomonadati</taxon>
        <taxon>Pseudomonadota</taxon>
        <taxon>Betaproteobacteria</taxon>
        <taxon>Burkholderiales</taxon>
        <taxon>Burkholderiaceae</taxon>
        <taxon>Paraburkholderia</taxon>
    </lineage>
</organism>
<dbReference type="AlphaFoldDB" id="A0AB73IPE0"/>
<dbReference type="RefSeq" id="WP_392396396.1">
    <property type="nucleotide sequence ID" value="NZ_JAURTK010000038.1"/>
</dbReference>
<proteinExistence type="predicted"/>
<sequence length="170" mass="19669">MPLFVANLTKHNFQLHFWTERTQRPIFVEIPPGQQKSIYPEGSRADHESIVNQHKMYGMLPVSEIDRAKGFVGQCYQFDTPIPLDRLYTTMTNNEDVLYDEAAERRKEAAASSDDLMRRAAQETDSKIASFEVEIEEVDQKGVESQVHEVITVGDEKPQQSERRRGRRRT</sequence>
<dbReference type="EMBL" id="JAURTK010000038">
    <property type="protein sequence ID" value="MDP9651892.1"/>
    <property type="molecule type" value="Genomic_DNA"/>
</dbReference>
<evidence type="ECO:0000313" key="3">
    <source>
        <dbReference type="Proteomes" id="UP001229486"/>
    </source>
</evidence>
<feature type="compositionally biased region" description="Basic and acidic residues" evidence="1">
    <location>
        <begin position="154"/>
        <end position="163"/>
    </location>
</feature>
<evidence type="ECO:0000256" key="1">
    <source>
        <dbReference type="SAM" id="MobiDB-lite"/>
    </source>
</evidence>
<accession>A0AB73IPE0</accession>
<gene>
    <name evidence="2" type="ORF">J2793_007367</name>
</gene>
<comment type="caution">
    <text evidence="2">The sequence shown here is derived from an EMBL/GenBank/DDBJ whole genome shotgun (WGS) entry which is preliminary data.</text>
</comment>